<dbReference type="EMBL" id="MSPP01000006">
    <property type="protein sequence ID" value="OUD08371.1"/>
    <property type="molecule type" value="Genomic_DNA"/>
</dbReference>
<evidence type="ECO:0000313" key="2">
    <source>
        <dbReference type="EMBL" id="OUD08371.1"/>
    </source>
</evidence>
<feature type="domain" description="Xylose isomerase-like TIM barrel" evidence="1">
    <location>
        <begin position="20"/>
        <end position="256"/>
    </location>
</feature>
<dbReference type="AlphaFoldDB" id="A0A251WVT4"/>
<organism evidence="2 3">
    <name type="scientific">Marivivens niveibacter</name>
    <dbReference type="NCBI Taxonomy" id="1930667"/>
    <lineage>
        <taxon>Bacteria</taxon>
        <taxon>Pseudomonadati</taxon>
        <taxon>Pseudomonadota</taxon>
        <taxon>Alphaproteobacteria</taxon>
        <taxon>Rhodobacterales</taxon>
        <taxon>Paracoccaceae</taxon>
        <taxon>Marivivens group</taxon>
        <taxon>Marivivens</taxon>
    </lineage>
</organism>
<dbReference type="Gene3D" id="3.20.20.150">
    <property type="entry name" value="Divalent-metal-dependent TIM barrel enzymes"/>
    <property type="match status" value="1"/>
</dbReference>
<evidence type="ECO:0000259" key="1">
    <source>
        <dbReference type="Pfam" id="PF01261"/>
    </source>
</evidence>
<dbReference type="Proteomes" id="UP000194664">
    <property type="component" value="Unassembled WGS sequence"/>
</dbReference>
<dbReference type="OrthoDB" id="2274384at2"/>
<protein>
    <recommendedName>
        <fullName evidence="1">Xylose isomerase-like TIM barrel domain-containing protein</fullName>
    </recommendedName>
</protein>
<gene>
    <name evidence="2" type="ORF">BVC71_14430</name>
</gene>
<reference evidence="2 3" key="1">
    <citation type="submission" date="2016-12" db="EMBL/GenBank/DDBJ databases">
        <title>The draft genome sequence of HSLHS2.</title>
        <authorList>
            <person name="Hu D."/>
            <person name="Wang L."/>
            <person name="Shao Z."/>
        </authorList>
    </citation>
    <scope>NUCLEOTIDE SEQUENCE [LARGE SCALE GENOMIC DNA]</scope>
    <source>
        <strain evidence="2">MCCC 1A06712</strain>
    </source>
</reference>
<proteinExistence type="predicted"/>
<accession>A0A251WVT4</accession>
<evidence type="ECO:0000313" key="3">
    <source>
        <dbReference type="Proteomes" id="UP000194664"/>
    </source>
</evidence>
<sequence length="258" mass="28236">MIRALNQKTCRTLSFPDYLDIAVATGCGGIEVRNDLGRPTFDGMDPANAKALIAEKGLRLFGVSEVYGFNVWSEEIAQQITDLAQLAEAAGAETVSLIPTVDDRPTLTIRETLRELMPIFRGLSVKPLIEPIGFETSSIKGKADLVAAIDEVAPEMFAIVHDTFQHTIANEDEIYPDHTAMVHISGISDPQLALDSAADAHRVFVNPDDRSAAIPQIRSFIERGYKGAFSFECTEPAVIDIDNGDLIRGSFEWIESQI</sequence>
<keyword evidence="3" id="KW-1185">Reference proteome</keyword>
<comment type="caution">
    <text evidence="2">The sequence shown here is derived from an EMBL/GenBank/DDBJ whole genome shotgun (WGS) entry which is preliminary data.</text>
</comment>
<dbReference type="RefSeq" id="WP_086452394.1">
    <property type="nucleotide sequence ID" value="NZ_MSPP01000006.1"/>
</dbReference>
<dbReference type="Pfam" id="PF01261">
    <property type="entry name" value="AP_endonuc_2"/>
    <property type="match status" value="1"/>
</dbReference>
<name>A0A251WVT4_9RHOB</name>
<dbReference type="InterPro" id="IPR013022">
    <property type="entry name" value="Xyl_isomerase-like_TIM-brl"/>
</dbReference>
<dbReference type="SUPFAM" id="SSF51658">
    <property type="entry name" value="Xylose isomerase-like"/>
    <property type="match status" value="1"/>
</dbReference>
<dbReference type="InterPro" id="IPR036237">
    <property type="entry name" value="Xyl_isomerase-like_sf"/>
</dbReference>